<dbReference type="EMBL" id="JBGNYA010000001">
    <property type="protein sequence ID" value="MFA1610229.1"/>
    <property type="molecule type" value="Genomic_DNA"/>
</dbReference>
<keyword evidence="2" id="KW-1185">Reference proteome</keyword>
<gene>
    <name evidence="1" type="ORF">OS889_04330</name>
</gene>
<sequence>MAANTRATDRDSATDTAVYLPAGIPPSAEADRLTRLWQTLFSHRVDPPK</sequence>
<organism evidence="1 2">
    <name type="scientific">Halobellus rubicundus</name>
    <dbReference type="NCBI Taxonomy" id="2996466"/>
    <lineage>
        <taxon>Archaea</taxon>
        <taxon>Methanobacteriati</taxon>
        <taxon>Methanobacteriota</taxon>
        <taxon>Stenosarchaea group</taxon>
        <taxon>Halobacteria</taxon>
        <taxon>Halobacteriales</taxon>
        <taxon>Haloferacaceae</taxon>
        <taxon>Halobellus</taxon>
    </lineage>
</organism>
<evidence type="ECO:0000313" key="2">
    <source>
        <dbReference type="Proteomes" id="UP001570511"/>
    </source>
</evidence>
<evidence type="ECO:0000313" key="1">
    <source>
        <dbReference type="EMBL" id="MFA1610229.1"/>
    </source>
</evidence>
<comment type="caution">
    <text evidence="1">The sequence shown here is derived from an EMBL/GenBank/DDBJ whole genome shotgun (WGS) entry which is preliminary data.</text>
</comment>
<reference evidence="1 2" key="1">
    <citation type="submission" date="2024-08" db="EMBL/GenBank/DDBJ databases">
        <title>Halobellus sp. MBLA0158 whole genome sequence.</title>
        <authorList>
            <person name="Hwang C.Y."/>
            <person name="Cho E.-S."/>
            <person name="Seo M.-J."/>
        </authorList>
    </citation>
    <scope>NUCLEOTIDE SEQUENCE [LARGE SCALE GENOMIC DNA]</scope>
    <source>
        <strain evidence="1 2">MBLA0158</strain>
    </source>
</reference>
<accession>A0ABD5MCC3</accession>
<proteinExistence type="predicted"/>
<protein>
    <submittedName>
        <fullName evidence="1">Uncharacterized protein</fullName>
    </submittedName>
</protein>
<name>A0ABD5MCC3_9EURY</name>
<dbReference type="RefSeq" id="WP_372387619.1">
    <property type="nucleotide sequence ID" value="NZ_JBGNYA010000001.1"/>
</dbReference>
<dbReference type="Proteomes" id="UP001570511">
    <property type="component" value="Unassembled WGS sequence"/>
</dbReference>
<dbReference type="AlphaFoldDB" id="A0ABD5MCC3"/>